<proteinExistence type="predicted"/>
<keyword evidence="2" id="KW-1185">Reference proteome</keyword>
<comment type="caution">
    <text evidence="1">The sequence shown here is derived from an EMBL/GenBank/DDBJ whole genome shotgun (WGS) entry which is preliminary data.</text>
</comment>
<dbReference type="AlphaFoldDB" id="A0AAD5HIZ9"/>
<dbReference type="RefSeq" id="XP_051449210.1">
    <property type="nucleotide sequence ID" value="XM_051585243.1"/>
</dbReference>
<organism evidence="1 2">
    <name type="scientific">Umbelopsis ramanniana AG</name>
    <dbReference type="NCBI Taxonomy" id="1314678"/>
    <lineage>
        <taxon>Eukaryota</taxon>
        <taxon>Fungi</taxon>
        <taxon>Fungi incertae sedis</taxon>
        <taxon>Mucoromycota</taxon>
        <taxon>Mucoromycotina</taxon>
        <taxon>Umbelopsidomycetes</taxon>
        <taxon>Umbelopsidales</taxon>
        <taxon>Umbelopsidaceae</taxon>
        <taxon>Umbelopsis</taxon>
    </lineage>
</organism>
<sequence length="51" mass="6203">MMEDVHFASVATSKRKPPNMYLYPLLHLEPPCYYLPRFYFFVGYTVRMIRI</sequence>
<reference evidence="1" key="2">
    <citation type="journal article" date="2022" name="Proc. Natl. Acad. Sci. U.S.A.">
        <title>Diploid-dominant life cycles characterize the early evolution of Fungi.</title>
        <authorList>
            <person name="Amses K.R."/>
            <person name="Simmons D.R."/>
            <person name="Longcore J.E."/>
            <person name="Mondo S.J."/>
            <person name="Seto K."/>
            <person name="Jeronimo G.H."/>
            <person name="Bonds A.E."/>
            <person name="Quandt C.A."/>
            <person name="Davis W.J."/>
            <person name="Chang Y."/>
            <person name="Federici B.A."/>
            <person name="Kuo A."/>
            <person name="LaButti K."/>
            <person name="Pangilinan J."/>
            <person name="Andreopoulos W."/>
            <person name="Tritt A."/>
            <person name="Riley R."/>
            <person name="Hundley H."/>
            <person name="Johnson J."/>
            <person name="Lipzen A."/>
            <person name="Barry K."/>
            <person name="Lang B.F."/>
            <person name="Cuomo C.A."/>
            <person name="Buchler N.E."/>
            <person name="Grigoriev I.V."/>
            <person name="Spatafora J.W."/>
            <person name="Stajich J.E."/>
            <person name="James T.Y."/>
        </authorList>
    </citation>
    <scope>NUCLEOTIDE SEQUENCE</scope>
    <source>
        <strain evidence="1">AG</strain>
    </source>
</reference>
<evidence type="ECO:0000313" key="2">
    <source>
        <dbReference type="Proteomes" id="UP001206595"/>
    </source>
</evidence>
<dbReference type="EMBL" id="MU620893">
    <property type="protein sequence ID" value="KAI8584206.1"/>
    <property type="molecule type" value="Genomic_DNA"/>
</dbReference>
<dbReference type="Proteomes" id="UP001206595">
    <property type="component" value="Unassembled WGS sequence"/>
</dbReference>
<reference evidence="1" key="1">
    <citation type="submission" date="2021-06" db="EMBL/GenBank/DDBJ databases">
        <authorList>
            <consortium name="DOE Joint Genome Institute"/>
            <person name="Mondo S.J."/>
            <person name="Amses K.R."/>
            <person name="Simmons D.R."/>
            <person name="Longcore J.E."/>
            <person name="Seto K."/>
            <person name="Alves G.H."/>
            <person name="Bonds A.E."/>
            <person name="Quandt C.A."/>
            <person name="Davis W.J."/>
            <person name="Chang Y."/>
            <person name="Letcher P.M."/>
            <person name="Powell M.J."/>
            <person name="Kuo A."/>
            <person name="Labutti K."/>
            <person name="Pangilinan J."/>
            <person name="Andreopoulos W."/>
            <person name="Tritt A."/>
            <person name="Riley R."/>
            <person name="Hundley H."/>
            <person name="Johnson J."/>
            <person name="Lipzen A."/>
            <person name="Barry K."/>
            <person name="Berbee M.L."/>
            <person name="Buchler N.E."/>
            <person name="Grigoriev I.V."/>
            <person name="Spatafora J.W."/>
            <person name="Stajich J.E."/>
            <person name="James T.Y."/>
        </authorList>
    </citation>
    <scope>NUCLEOTIDE SEQUENCE</scope>
    <source>
        <strain evidence="1">AG</strain>
    </source>
</reference>
<accession>A0AAD5HIZ9</accession>
<dbReference type="GeneID" id="75910593"/>
<protein>
    <submittedName>
        <fullName evidence="1">Uncharacterized protein</fullName>
    </submittedName>
</protein>
<name>A0AAD5HIZ9_UMBRA</name>
<gene>
    <name evidence="1" type="ORF">K450DRAFT_218656</name>
</gene>
<evidence type="ECO:0000313" key="1">
    <source>
        <dbReference type="EMBL" id="KAI8584206.1"/>
    </source>
</evidence>